<organism evidence="1 2">
    <name type="scientific">Kitasatospora nipponensis</name>
    <dbReference type="NCBI Taxonomy" id="258049"/>
    <lineage>
        <taxon>Bacteria</taxon>
        <taxon>Bacillati</taxon>
        <taxon>Actinomycetota</taxon>
        <taxon>Actinomycetes</taxon>
        <taxon>Kitasatosporales</taxon>
        <taxon>Streptomycetaceae</taxon>
        <taxon>Kitasatospora</taxon>
    </lineage>
</organism>
<evidence type="ECO:0000313" key="2">
    <source>
        <dbReference type="Proteomes" id="UP001500037"/>
    </source>
</evidence>
<reference evidence="2" key="1">
    <citation type="journal article" date="2019" name="Int. J. Syst. Evol. Microbiol.">
        <title>The Global Catalogue of Microorganisms (GCM) 10K type strain sequencing project: providing services to taxonomists for standard genome sequencing and annotation.</title>
        <authorList>
            <consortium name="The Broad Institute Genomics Platform"/>
            <consortium name="The Broad Institute Genome Sequencing Center for Infectious Disease"/>
            <person name="Wu L."/>
            <person name="Ma J."/>
        </authorList>
    </citation>
    <scope>NUCLEOTIDE SEQUENCE [LARGE SCALE GENOMIC DNA]</scope>
    <source>
        <strain evidence="2">JCM 13004</strain>
    </source>
</reference>
<sequence length="157" mass="16013">MLLGGCLAAFLAPLVLAGLLYLGVVPLFAEDVSGDARSCGRSTAELGDALDHFGIRLPPGASAVRFSAGVNSLFGEYDLAVRFTTAPDRLADLLATLHLPALSPPDVATPLLPCTGAPGPVATVQQSEADLDGVHLTVQVDAADPAHPDVTVSAFDV</sequence>
<comment type="caution">
    <text evidence="1">The sequence shown here is derived from an EMBL/GenBank/DDBJ whole genome shotgun (WGS) entry which is preliminary data.</text>
</comment>
<evidence type="ECO:0008006" key="3">
    <source>
        <dbReference type="Google" id="ProtNLM"/>
    </source>
</evidence>
<name>A0ABN1X0F8_9ACTN</name>
<protein>
    <recommendedName>
        <fullName evidence="3">Secreted protein</fullName>
    </recommendedName>
</protein>
<proteinExistence type="predicted"/>
<accession>A0ABN1X0F8</accession>
<dbReference type="Proteomes" id="UP001500037">
    <property type="component" value="Unassembled WGS sequence"/>
</dbReference>
<gene>
    <name evidence="1" type="ORF">GCM10009665_73450</name>
</gene>
<evidence type="ECO:0000313" key="1">
    <source>
        <dbReference type="EMBL" id="GAA1275633.1"/>
    </source>
</evidence>
<keyword evidence="2" id="KW-1185">Reference proteome</keyword>
<dbReference type="EMBL" id="BAAALF010000261">
    <property type="protein sequence ID" value="GAA1275633.1"/>
    <property type="molecule type" value="Genomic_DNA"/>
</dbReference>